<sequence length="1188" mass="126125">MMIKRNRTKSNGKKKEHELEEEAAASGDADVVDDDDDEDDGVETGEDEENEEDDNDVQVGVRVADEVDSSKKESQQDDKVRGDIKETNSKVSSSCLLIEDIRRDEKTYKDIANTITNLSQQKNRWSNTTVNNVLNSHLHQTTATTGTTTTTAAAKAGAQEKKSRDETDYHRSTNKQQLQHHQLQQQQQQQMDNMSGMAGGYGQMSANQMHGGNVQNLYMNGNIGANGSGNPSATNMNGAGGNASQVAGGNPNVNMNTGPNMQMGHMNAYNGGGGGSGVSGGVVGGVGPNGNPNLAPSRHQMNPMNQMQSMTMGGGPQMTPQQQQQAMNGLGPMAKMQGMANGGYARRSAPYPSAQMHAAQKRASYTSMGNPSMQNVPPQMGMQHYGQQMHPQAGSGVPVPMQAAAYGRGGPMSGYARANAMGPGMGPGGMGPGGMGPGGMGPGGMGPGGMCPSSMGPGGMGPGGMGPGGVSAMQRGMPQGPGGYSAAMAHQQNQYYPGVNGGGGGGMGPAGPGPLTNTGAMYQNQGFQQNYQHSPVPGNPTPPLTPACSVPYISPNPDIKPIMDNCEEMRLTFPVRDGIILPPFRLLHNLSVSNHVFHLKQNVYNTLMCRSDLELQLKCFHQDDRQMNTNWPHTVTVSANATPLTIERSEKTGQALRPLYLKGVCQPGRNTLQLTASSCCCSHLFVLQLVHRPSVRHVLQSLHKRNCLPVDHCVAKIKRNFMVCSTTSGPLEPGANNMEATKCTKISLKCPIMKSRIRMPARGHECKHIQCFDLEAYLLMNCERGAWRCPECNKPALTESLEIDQYVWSILDKLNTTDVDEVIIDSSGNWRAAQGMHQGSPLTAMSAQMPSPMSGQMVGQVPGAQMPGQMGGQAPNQIGGQMPAQMGAQMPGQMGAQMPGQMQGQMSQMVGGQMPGQMGSQLPGQMGAQMVGQMAGQLGGPNVPTIKQENTFDDQSKVMSPWDNSQAMSPYMQHDMNAGTPNVPGAGQIRSPFDMYGGGDVGVADQHASDTGNSLDQLNAMEKSLTDQMPHTPHTPMHPMTPGGPPSVSSAHNEPSTPNANISNSSPQTPGTPGQPGGPASNRGTTSDSQHQQQLHSQQSVQQSQQEQIINSLINSQPNGLSNLNETDLNAELNMDNNDGAGDLNLLPDVDPMEILSYLDPQPDLNTPPSSGSSNNNNNDDILSTLFD</sequence>
<dbReference type="OrthoDB" id="27975at2759"/>
<evidence type="ECO:0000256" key="1">
    <source>
        <dbReference type="ARBA" id="ARBA00022723"/>
    </source>
</evidence>
<dbReference type="EMBL" id="GAMC01020954">
    <property type="protein sequence ID" value="JAB85601.1"/>
    <property type="molecule type" value="mRNA"/>
</dbReference>
<evidence type="ECO:0000256" key="2">
    <source>
        <dbReference type="ARBA" id="ARBA00022771"/>
    </source>
</evidence>
<dbReference type="Gene3D" id="3.30.40.10">
    <property type="entry name" value="Zinc/RING finger domain, C3HC4 (zinc finger)"/>
    <property type="match status" value="1"/>
</dbReference>
<dbReference type="PANTHER" id="PTHR10782">
    <property type="entry name" value="ZINC FINGER MIZ DOMAIN-CONTAINING PROTEIN"/>
    <property type="match status" value="1"/>
</dbReference>
<dbReference type="AlphaFoldDB" id="W8B713"/>
<feature type="compositionally biased region" description="Low complexity" evidence="5">
    <location>
        <begin position="1029"/>
        <end position="1041"/>
    </location>
</feature>
<feature type="region of interest" description="Disordered" evidence="5">
    <location>
        <begin position="1160"/>
        <end position="1188"/>
    </location>
</feature>
<feature type="compositionally biased region" description="Polar residues" evidence="5">
    <location>
        <begin position="1047"/>
        <end position="1066"/>
    </location>
</feature>
<feature type="region of interest" description="Disordered" evidence="5">
    <location>
        <begin position="1027"/>
        <end position="1107"/>
    </location>
</feature>
<dbReference type="GO" id="GO:0000785">
    <property type="term" value="C:chromatin"/>
    <property type="evidence" value="ECO:0007669"/>
    <property type="project" value="TreeGrafter"/>
</dbReference>
<dbReference type="GeneID" id="105665516"/>
<dbReference type="GO" id="GO:0003712">
    <property type="term" value="F:transcription coregulator activity"/>
    <property type="evidence" value="ECO:0007669"/>
    <property type="project" value="TreeGrafter"/>
</dbReference>
<reference evidence="7" key="2">
    <citation type="journal article" date="2014" name="BMC Genomics">
        <title>A genomic perspective to assessing quality of mass-reared SIT flies used in Mediterranean fruit fly (Ceratitis capitata) eradication in California.</title>
        <authorList>
            <person name="Calla B."/>
            <person name="Hall B."/>
            <person name="Hou S."/>
            <person name="Geib S.M."/>
        </authorList>
    </citation>
    <scope>NUCLEOTIDE SEQUENCE</scope>
</reference>
<proteinExistence type="evidence at transcript level"/>
<feature type="compositionally biased region" description="Low complexity" evidence="5">
    <location>
        <begin position="1089"/>
        <end position="1107"/>
    </location>
</feature>
<feature type="domain" description="SP-RING-type" evidence="6">
    <location>
        <begin position="734"/>
        <end position="816"/>
    </location>
</feature>
<feature type="region of interest" description="Disordered" evidence="5">
    <location>
        <begin position="229"/>
        <end position="251"/>
    </location>
</feature>
<evidence type="ECO:0000256" key="4">
    <source>
        <dbReference type="PROSITE-ProRule" id="PRU00452"/>
    </source>
</evidence>
<protein>
    <submittedName>
        <fullName evidence="7">Zinc finger MIZ domain-containing protein 1</fullName>
    </submittedName>
</protein>
<keyword evidence="1" id="KW-0479">Metal-binding</keyword>
<dbReference type="GO" id="GO:0016925">
    <property type="term" value="P:protein sumoylation"/>
    <property type="evidence" value="ECO:0007669"/>
    <property type="project" value="TreeGrafter"/>
</dbReference>
<dbReference type="InterPro" id="IPR004181">
    <property type="entry name" value="Znf_MIZ"/>
</dbReference>
<dbReference type="GO" id="GO:0006357">
    <property type="term" value="P:regulation of transcription by RNA polymerase II"/>
    <property type="evidence" value="ECO:0007669"/>
    <property type="project" value="TreeGrafter"/>
</dbReference>
<feature type="region of interest" description="Disordered" evidence="5">
    <location>
        <begin position="983"/>
        <end position="1014"/>
    </location>
</feature>
<feature type="compositionally biased region" description="Basic and acidic residues" evidence="5">
    <location>
        <begin position="63"/>
        <end position="88"/>
    </location>
</feature>
<dbReference type="KEGG" id="ccat:105665516"/>
<dbReference type="GO" id="GO:0008270">
    <property type="term" value="F:zinc ion binding"/>
    <property type="evidence" value="ECO:0007669"/>
    <property type="project" value="UniProtKB-KW"/>
</dbReference>
<keyword evidence="3" id="KW-0862">Zinc</keyword>
<feature type="compositionally biased region" description="Basic residues" evidence="5">
    <location>
        <begin position="1"/>
        <end position="12"/>
    </location>
</feature>
<reference evidence="7" key="1">
    <citation type="submission" date="2013-07" db="EMBL/GenBank/DDBJ databases">
        <authorList>
            <person name="Geib S."/>
        </authorList>
    </citation>
    <scope>NUCLEOTIDE SEQUENCE</scope>
</reference>
<feature type="compositionally biased region" description="Low complexity" evidence="5">
    <location>
        <begin position="176"/>
        <end position="190"/>
    </location>
</feature>
<dbReference type="EMBL" id="GAMC01020956">
    <property type="protein sequence ID" value="JAB85599.1"/>
    <property type="molecule type" value="mRNA"/>
</dbReference>
<feature type="region of interest" description="Disordered" evidence="5">
    <location>
        <begin position="1"/>
        <end position="89"/>
    </location>
</feature>
<organism evidence="7">
    <name type="scientific">Ceratitis capitata</name>
    <name type="common">Mediterranean fruit fly</name>
    <name type="synonym">Tephritis capitata</name>
    <dbReference type="NCBI Taxonomy" id="7213"/>
    <lineage>
        <taxon>Eukaryota</taxon>
        <taxon>Metazoa</taxon>
        <taxon>Ecdysozoa</taxon>
        <taxon>Arthropoda</taxon>
        <taxon>Hexapoda</taxon>
        <taxon>Insecta</taxon>
        <taxon>Pterygota</taxon>
        <taxon>Neoptera</taxon>
        <taxon>Endopterygota</taxon>
        <taxon>Diptera</taxon>
        <taxon>Brachycera</taxon>
        <taxon>Muscomorpha</taxon>
        <taxon>Tephritoidea</taxon>
        <taxon>Tephritidae</taxon>
        <taxon>Ceratitis</taxon>
        <taxon>Ceratitis</taxon>
    </lineage>
</organism>
<gene>
    <name evidence="7" type="primary">ZMIZ1</name>
</gene>
<evidence type="ECO:0000256" key="5">
    <source>
        <dbReference type="SAM" id="MobiDB-lite"/>
    </source>
</evidence>
<feature type="compositionally biased region" description="Basic and acidic residues" evidence="5">
    <location>
        <begin position="158"/>
        <end position="171"/>
    </location>
</feature>
<dbReference type="InterPro" id="IPR057847">
    <property type="entry name" value="ZMIZ1/ZMIZ2_GBD-like"/>
</dbReference>
<feature type="region of interest" description="Disordered" evidence="5">
    <location>
        <begin position="139"/>
        <end position="208"/>
    </location>
</feature>
<feature type="compositionally biased region" description="Acidic residues" evidence="5">
    <location>
        <begin position="30"/>
        <end position="56"/>
    </location>
</feature>
<name>W8B713_CERCA</name>
<keyword evidence="2 4" id="KW-0863">Zinc-finger</keyword>
<feature type="compositionally biased region" description="Low complexity" evidence="5">
    <location>
        <begin position="1170"/>
        <end position="1179"/>
    </location>
</feature>
<dbReference type="InterPro" id="IPR013083">
    <property type="entry name" value="Znf_RING/FYVE/PHD"/>
</dbReference>
<evidence type="ECO:0000259" key="6">
    <source>
        <dbReference type="PROSITE" id="PS51044"/>
    </source>
</evidence>
<evidence type="ECO:0000313" key="7">
    <source>
        <dbReference type="EMBL" id="JAB85599.1"/>
    </source>
</evidence>
<dbReference type="Pfam" id="PF02891">
    <property type="entry name" value="zf-MIZ"/>
    <property type="match status" value="1"/>
</dbReference>
<dbReference type="Pfam" id="PF25527">
    <property type="entry name" value="GBD-like_ZMIZ1_ZMIZ2"/>
    <property type="match status" value="1"/>
</dbReference>
<dbReference type="PANTHER" id="PTHR10782:SF4">
    <property type="entry name" value="TONALLI, ISOFORM E"/>
    <property type="match status" value="1"/>
</dbReference>
<dbReference type="PROSITE" id="PS51044">
    <property type="entry name" value="ZF_SP_RING"/>
    <property type="match status" value="1"/>
</dbReference>
<evidence type="ECO:0000256" key="3">
    <source>
        <dbReference type="ARBA" id="ARBA00022833"/>
    </source>
</evidence>
<feature type="compositionally biased region" description="Low complexity" evidence="5">
    <location>
        <begin position="141"/>
        <end position="157"/>
    </location>
</feature>
<dbReference type="GO" id="GO:0061665">
    <property type="term" value="F:SUMO ligase activity"/>
    <property type="evidence" value="ECO:0007669"/>
    <property type="project" value="TreeGrafter"/>
</dbReference>
<accession>W8B713</accession>